<accession>K1YP53</accession>
<name>K1YP53_9BACT</name>
<proteinExistence type="predicted"/>
<evidence type="ECO:0000313" key="1">
    <source>
        <dbReference type="EMBL" id="EKD44695.1"/>
    </source>
</evidence>
<organism evidence="1">
    <name type="scientific">uncultured bacterium</name>
    <name type="common">gcode 4</name>
    <dbReference type="NCBI Taxonomy" id="1234023"/>
    <lineage>
        <taxon>Bacteria</taxon>
        <taxon>environmental samples</taxon>
    </lineage>
</organism>
<dbReference type="AlphaFoldDB" id="K1YP53"/>
<sequence>MPYTENIIILLKIYRNRIYGFKKIPLSGYFWFFTGGERRDPFLFEKTPCDEKPNRWLFPRFISFIGITTVSNLPPRVSAWKTKHPFRGVFLFFLAERGRFELPVGCPTHPFQGCALGHYATSPYFTLSFWIYFSSATEDCVWASL</sequence>
<protein>
    <submittedName>
        <fullName evidence="1">Uncharacterized protein</fullName>
    </submittedName>
</protein>
<gene>
    <name evidence="1" type="ORF">ACD_71C00042G0003</name>
</gene>
<comment type="caution">
    <text evidence="1">The sequence shown here is derived from an EMBL/GenBank/DDBJ whole genome shotgun (WGS) entry which is preliminary data.</text>
</comment>
<reference evidence="1" key="1">
    <citation type="journal article" date="2012" name="Science">
        <title>Fermentation, hydrogen, and sulfur metabolism in multiple uncultivated bacterial phyla.</title>
        <authorList>
            <person name="Wrighton K.C."/>
            <person name="Thomas B.C."/>
            <person name="Sharon I."/>
            <person name="Miller C.S."/>
            <person name="Castelle C.J."/>
            <person name="VerBerkmoes N.C."/>
            <person name="Wilkins M.J."/>
            <person name="Hettich R.L."/>
            <person name="Lipton M.S."/>
            <person name="Williams K.H."/>
            <person name="Long P.E."/>
            <person name="Banfield J.F."/>
        </authorList>
    </citation>
    <scope>NUCLEOTIDE SEQUENCE [LARGE SCALE GENOMIC DNA]</scope>
</reference>
<dbReference type="EMBL" id="AMFJ01028773">
    <property type="protein sequence ID" value="EKD44695.1"/>
    <property type="molecule type" value="Genomic_DNA"/>
</dbReference>